<dbReference type="AlphaFoldDB" id="B2D2B3"/>
<evidence type="ECO:0000313" key="1">
    <source>
        <dbReference type="EMBL" id="ACB70354.1"/>
    </source>
</evidence>
<dbReference type="EMBL" id="EU574847">
    <property type="protein sequence ID" value="ACB70354.1"/>
    <property type="molecule type" value="mRNA"/>
</dbReference>
<organism evidence="1">
    <name type="scientific">Ornithodoros coriaceus</name>
    <name type="common">Soft tick</name>
    <name type="synonym">Argasid tick</name>
    <dbReference type="NCBI Taxonomy" id="92741"/>
    <lineage>
        <taxon>Eukaryota</taxon>
        <taxon>Metazoa</taxon>
        <taxon>Ecdysozoa</taxon>
        <taxon>Arthropoda</taxon>
        <taxon>Chelicerata</taxon>
        <taxon>Arachnida</taxon>
        <taxon>Acari</taxon>
        <taxon>Parasitiformes</taxon>
        <taxon>Ixodida</taxon>
        <taxon>Ixodoidea</taxon>
        <taxon>Argasidae</taxon>
        <taxon>Ornithodorinae</taxon>
        <taxon>Ornithodoros</taxon>
    </lineage>
</organism>
<reference evidence="1" key="2">
    <citation type="submission" date="2008-03" db="EMBL/GenBank/DDBJ databases">
        <authorList>
            <person name="Li K.S."/>
            <person name="Guan Y."/>
            <person name="Wang J."/>
            <person name="Smith G.J.D."/>
            <person name="Xu K.M."/>
            <person name="Duan L."/>
            <person name="Rahardjo A.P."/>
            <person name="Puthavathana P."/>
            <person name="Buranathai C."/>
            <person name="Nguyen T.D."/>
            <person name="Estoepangestie A.T.S."/>
            <person name="Chaisingh A."/>
            <person name="Auewarakul P."/>
            <person name="Long H.T."/>
            <person name="Hanh N.T.H."/>
            <person name="Lim W."/>
            <person name="Webby R.J."/>
            <person name="Poon L.L.M."/>
            <person name="Chen H."/>
            <person name="Shortridge K.F."/>
            <person name="Yuen K.Y."/>
            <person name="Webster R.G."/>
            <person name="Peiris J.S.M."/>
        </authorList>
    </citation>
    <scope>NUCLEOTIDE SEQUENCE</scope>
    <source>
        <tissue evidence="1">Salivary glands</tissue>
    </source>
</reference>
<protein>
    <submittedName>
        <fullName evidence="1">Hypothetical secreted protein</fullName>
    </submittedName>
</protein>
<sequence>MRRRSIVLAPCLSQVLQWKVTSELIDDIAKDFDITFASKVSVKEVRPNDLVAEQYTLHINGPFDLVFMSP</sequence>
<name>B2D2B3_ORNCO</name>
<accession>B2D2B3</accession>
<proteinExistence type="evidence at transcript level"/>
<reference evidence="1" key="1">
    <citation type="journal article" date="2008" name="J. Proteomics">
        <title>An insight into the salivary transcriptome and proteome of the soft tick and vector of epizootic bovine abortion, Ornithodoros coriaceus.</title>
        <authorList>
            <person name="Francischetti I.M."/>
            <person name="Meng Z."/>
            <person name="Mans B.J."/>
            <person name="Gudderra N."/>
            <person name="Hall M."/>
            <person name="Veenstra T.D."/>
            <person name="Pham V.M."/>
            <person name="Kotsyfakis M."/>
            <person name="Ribeiro J.M."/>
        </authorList>
    </citation>
    <scope>NUCLEOTIDE SEQUENCE</scope>
    <source>
        <tissue evidence="1">Salivary glands</tissue>
    </source>
</reference>